<gene>
    <name evidence="3" type="ORF">AFUS01_LOCUS10946</name>
</gene>
<accession>A0A8J2JMS4</accession>
<feature type="transmembrane region" description="Helical" evidence="2">
    <location>
        <begin position="198"/>
        <end position="219"/>
    </location>
</feature>
<feature type="transmembrane region" description="Helical" evidence="2">
    <location>
        <begin position="423"/>
        <end position="445"/>
    </location>
</feature>
<sequence length="474" mass="53833">MEPVEKNRRVSDSSEPRRVSNTPEKRRASGQNDRKESLDTGPQNARKVSTNAPKENNFFKRTTSLAEVISDGPSARRDSNYEDDGDQDSDPVLVAKRNQATMKNVLAAGAEAAIKRAVNNLEKGQNRTRLQCTSIFILATVLCLVGVCHVFLLSMEFGHPPTLEAHSASSVSMPVFLLTAILATSAFVILYLKLTHLIIGLTWMLLLIMMEYMLTIIIAKSAYTLHKATFEDIKIYSKHHYALHQSIPKYVSYYEEKGNCCGWDDPDRKFAAWPELLESNDLPDSCCIEQFYGCGKSAVARGVPSGHIMALSANEYGKFLQAYAGDIDTNLWFDPDNLFSKVLRNFPPWKGIPDDLLRYVDEARDIPLYYYMGDDVSNPAEPVSYIYKSYGQAENYRMKETIKEKTCDPEIVLKATKDHTIYILLYSSMILLVCFIEAVVFWYYFVEERAELLGRNRQPGEFMLLQMERICIDD</sequence>
<dbReference type="EMBL" id="CAJVCH010082492">
    <property type="protein sequence ID" value="CAG7721752.1"/>
    <property type="molecule type" value="Genomic_DNA"/>
</dbReference>
<keyword evidence="2" id="KW-0812">Transmembrane</keyword>
<dbReference type="Proteomes" id="UP000708208">
    <property type="component" value="Unassembled WGS sequence"/>
</dbReference>
<name>A0A8J2JMS4_9HEXA</name>
<feature type="transmembrane region" description="Helical" evidence="2">
    <location>
        <begin position="175"/>
        <end position="192"/>
    </location>
</feature>
<reference evidence="3" key="1">
    <citation type="submission" date="2021-06" db="EMBL/GenBank/DDBJ databases">
        <authorList>
            <person name="Hodson N. C."/>
            <person name="Mongue J. A."/>
            <person name="Jaron S. K."/>
        </authorList>
    </citation>
    <scope>NUCLEOTIDE SEQUENCE</scope>
</reference>
<dbReference type="AlphaFoldDB" id="A0A8J2JMS4"/>
<organism evidence="3 4">
    <name type="scientific">Allacma fusca</name>
    <dbReference type="NCBI Taxonomy" id="39272"/>
    <lineage>
        <taxon>Eukaryota</taxon>
        <taxon>Metazoa</taxon>
        <taxon>Ecdysozoa</taxon>
        <taxon>Arthropoda</taxon>
        <taxon>Hexapoda</taxon>
        <taxon>Collembola</taxon>
        <taxon>Symphypleona</taxon>
        <taxon>Sminthuridae</taxon>
        <taxon>Allacma</taxon>
    </lineage>
</organism>
<evidence type="ECO:0000256" key="2">
    <source>
        <dbReference type="SAM" id="Phobius"/>
    </source>
</evidence>
<feature type="compositionally biased region" description="Basic and acidic residues" evidence="1">
    <location>
        <begin position="1"/>
        <end position="38"/>
    </location>
</feature>
<evidence type="ECO:0000313" key="3">
    <source>
        <dbReference type="EMBL" id="CAG7721752.1"/>
    </source>
</evidence>
<feature type="region of interest" description="Disordered" evidence="1">
    <location>
        <begin position="1"/>
        <end position="91"/>
    </location>
</feature>
<feature type="non-terminal residue" evidence="3">
    <location>
        <position position="1"/>
    </location>
</feature>
<protein>
    <recommendedName>
        <fullName evidence="5">Tetraspanin</fullName>
    </recommendedName>
</protein>
<feature type="compositionally biased region" description="Polar residues" evidence="1">
    <location>
        <begin position="40"/>
        <end position="65"/>
    </location>
</feature>
<evidence type="ECO:0008006" key="5">
    <source>
        <dbReference type="Google" id="ProtNLM"/>
    </source>
</evidence>
<comment type="caution">
    <text evidence="3">The sequence shown here is derived from an EMBL/GenBank/DDBJ whole genome shotgun (WGS) entry which is preliminary data.</text>
</comment>
<feature type="transmembrane region" description="Helical" evidence="2">
    <location>
        <begin position="135"/>
        <end position="154"/>
    </location>
</feature>
<keyword evidence="4" id="KW-1185">Reference proteome</keyword>
<evidence type="ECO:0000256" key="1">
    <source>
        <dbReference type="SAM" id="MobiDB-lite"/>
    </source>
</evidence>
<keyword evidence="2" id="KW-0472">Membrane</keyword>
<proteinExistence type="predicted"/>
<evidence type="ECO:0000313" key="4">
    <source>
        <dbReference type="Proteomes" id="UP000708208"/>
    </source>
</evidence>
<keyword evidence="2" id="KW-1133">Transmembrane helix</keyword>